<dbReference type="InterPro" id="IPR029058">
    <property type="entry name" value="AB_hydrolase_fold"/>
</dbReference>
<dbReference type="Gene3D" id="3.40.50.1820">
    <property type="entry name" value="alpha/beta hydrolase"/>
    <property type="match status" value="1"/>
</dbReference>
<accession>A0A9X2VX92</accession>
<dbReference type="SUPFAM" id="SSF53474">
    <property type="entry name" value="alpha/beta-Hydrolases"/>
    <property type="match status" value="1"/>
</dbReference>
<dbReference type="InterPro" id="IPR022742">
    <property type="entry name" value="Hydrolase_4"/>
</dbReference>
<keyword evidence="2" id="KW-0378">Hydrolase</keyword>
<dbReference type="EMBL" id="JANYMP010000031">
    <property type="protein sequence ID" value="MCS7483368.1"/>
    <property type="molecule type" value="Genomic_DNA"/>
</dbReference>
<organism evidence="2 3">
    <name type="scientific">Umezawaea endophytica</name>
    <dbReference type="NCBI Taxonomy" id="1654476"/>
    <lineage>
        <taxon>Bacteria</taxon>
        <taxon>Bacillati</taxon>
        <taxon>Actinomycetota</taxon>
        <taxon>Actinomycetes</taxon>
        <taxon>Pseudonocardiales</taxon>
        <taxon>Pseudonocardiaceae</taxon>
        <taxon>Umezawaea</taxon>
    </lineage>
</organism>
<dbReference type="PANTHER" id="PTHR12277">
    <property type="entry name" value="ALPHA/BETA HYDROLASE DOMAIN-CONTAINING PROTEIN"/>
    <property type="match status" value="1"/>
</dbReference>
<dbReference type="PANTHER" id="PTHR12277:SF79">
    <property type="entry name" value="XAA-PRO DIPEPTIDYL-PEPTIDASE-RELATED"/>
    <property type="match status" value="1"/>
</dbReference>
<name>A0A9X2VX92_9PSEU</name>
<reference evidence="2" key="1">
    <citation type="submission" date="2022-08" db="EMBL/GenBank/DDBJ databases">
        <authorList>
            <person name="Tistechok S."/>
            <person name="Samborskyy M."/>
            <person name="Roman I."/>
        </authorList>
    </citation>
    <scope>NUCLEOTIDE SEQUENCE</scope>
    <source>
        <strain evidence="2">DSM 103496</strain>
    </source>
</reference>
<proteinExistence type="predicted"/>
<sequence length="255" mass="26716">MWRLAAVVAVPAVLVGALWLFQRHLVFFPDTSAPPLARGAQPVVLRTADGLSLNAWHFPGPGPTVLVAPGNAGNRADRVPLATALVRAGFAVLLLDYRGYGGNPGSPSEEGLALDVRAARQHLVDTGVTADRLLYYGESLGCAVVAELATEHPPAGLLLRSPFVDLATAGRTHYPYLPVGLLLRDRFPVLEHVTATSVPTTVVYGTADTVVPPAQSLAVAKAAHAAVVAVDADHNDRVLLDGSSLIDAVVGLKRQ</sequence>
<dbReference type="RefSeq" id="WP_259628827.1">
    <property type="nucleotide sequence ID" value="NZ_JANYMP010000031.1"/>
</dbReference>
<evidence type="ECO:0000259" key="1">
    <source>
        <dbReference type="Pfam" id="PF12146"/>
    </source>
</evidence>
<dbReference type="Pfam" id="PF12146">
    <property type="entry name" value="Hydrolase_4"/>
    <property type="match status" value="1"/>
</dbReference>
<feature type="domain" description="Serine aminopeptidase S33" evidence="1">
    <location>
        <begin position="65"/>
        <end position="168"/>
    </location>
</feature>
<dbReference type="GO" id="GO:0016787">
    <property type="term" value="F:hydrolase activity"/>
    <property type="evidence" value="ECO:0007669"/>
    <property type="project" value="UniProtKB-KW"/>
</dbReference>
<dbReference type="AlphaFoldDB" id="A0A9X2VX92"/>
<comment type="caution">
    <text evidence="2">The sequence shown here is derived from an EMBL/GenBank/DDBJ whole genome shotgun (WGS) entry which is preliminary data.</text>
</comment>
<evidence type="ECO:0000313" key="2">
    <source>
        <dbReference type="EMBL" id="MCS7483368.1"/>
    </source>
</evidence>
<protein>
    <submittedName>
        <fullName evidence="2">Alpha/beta fold hydrolase</fullName>
    </submittedName>
</protein>
<gene>
    <name evidence="2" type="ORF">NZH93_41535</name>
</gene>
<dbReference type="Proteomes" id="UP001141259">
    <property type="component" value="Unassembled WGS sequence"/>
</dbReference>
<keyword evidence="3" id="KW-1185">Reference proteome</keyword>
<evidence type="ECO:0000313" key="3">
    <source>
        <dbReference type="Proteomes" id="UP001141259"/>
    </source>
</evidence>